<comment type="caution">
    <text evidence="3">The sequence shown here is derived from an EMBL/GenBank/DDBJ whole genome shotgun (WGS) entry which is preliminary data.</text>
</comment>
<dbReference type="InterPro" id="IPR036390">
    <property type="entry name" value="WH_DNA-bd_sf"/>
</dbReference>
<evidence type="ECO:0000259" key="2">
    <source>
        <dbReference type="Pfam" id="PF08722"/>
    </source>
</evidence>
<sequence length="272" mass="31217">MYDSERSLDPKDEKRLKTRGIGSGRKYEPFIKVHEISSKGESYRIFGRNSSRPHHLLSRLELSAFLIFDRYYLTVDIKEQYPLPIVDTLSICERLGIKHPQILGKLKVVTTDLVIELKNKNGLAVAVKYAEDLNDMRTVEKLQIEKVFWEQQGYEWKLFTEQEISAAIKENLEWLHAAHQNSNDLYTELSLSDIQLVYQRFTGSEKRLSTVCSALDDEYSCEPGFHIGVTRKAIAANLIDVPLGKVFRQWSCSDLSLTHSLTLIEGYALDVS</sequence>
<dbReference type="InterPro" id="IPR014833">
    <property type="entry name" value="TnsA_N"/>
</dbReference>
<dbReference type="InterPro" id="IPR011335">
    <property type="entry name" value="Restrct_endonuc-II-like"/>
</dbReference>
<feature type="domain" description="TnsA endonuclease N-terminal" evidence="2">
    <location>
        <begin position="75"/>
        <end position="161"/>
    </location>
</feature>
<keyword evidence="4" id="KW-1185">Reference proteome</keyword>
<name>A0A318UWQ9_9GAMM</name>
<evidence type="ECO:0000259" key="1">
    <source>
        <dbReference type="Pfam" id="PF08721"/>
    </source>
</evidence>
<dbReference type="Pfam" id="PF08722">
    <property type="entry name" value="Tn7_TnsA-like_N"/>
    <property type="match status" value="1"/>
</dbReference>
<dbReference type="RefSeq" id="WP_110576655.1">
    <property type="nucleotide sequence ID" value="NZ_QKLW01000007.1"/>
</dbReference>
<organism evidence="3 4">
    <name type="scientific">Marinomonas alcarazii</name>
    <dbReference type="NCBI Taxonomy" id="491949"/>
    <lineage>
        <taxon>Bacteria</taxon>
        <taxon>Pseudomonadati</taxon>
        <taxon>Pseudomonadota</taxon>
        <taxon>Gammaproteobacteria</taxon>
        <taxon>Oceanospirillales</taxon>
        <taxon>Oceanospirillaceae</taxon>
        <taxon>Marinomonas</taxon>
    </lineage>
</organism>
<dbReference type="EMBL" id="QKLW01000007">
    <property type="protein sequence ID" value="PYF79907.1"/>
    <property type="molecule type" value="Genomic_DNA"/>
</dbReference>
<dbReference type="Gene3D" id="1.10.10.10">
    <property type="entry name" value="Winged helix-like DNA-binding domain superfamily/Winged helix DNA-binding domain"/>
    <property type="match status" value="1"/>
</dbReference>
<feature type="domain" description="TnsA endonuclease C-terminal" evidence="1">
    <location>
        <begin position="163"/>
        <end position="243"/>
    </location>
</feature>
<proteinExistence type="predicted"/>
<dbReference type="Proteomes" id="UP000247551">
    <property type="component" value="Unassembled WGS sequence"/>
</dbReference>
<dbReference type="SUPFAM" id="SSF52980">
    <property type="entry name" value="Restriction endonuclease-like"/>
    <property type="match status" value="1"/>
</dbReference>
<dbReference type="GO" id="GO:0003676">
    <property type="term" value="F:nucleic acid binding"/>
    <property type="evidence" value="ECO:0007669"/>
    <property type="project" value="InterPro"/>
</dbReference>
<dbReference type="InterPro" id="IPR014832">
    <property type="entry name" value="TnsA_C"/>
</dbReference>
<dbReference type="SUPFAM" id="SSF46785">
    <property type="entry name" value="Winged helix' DNA-binding domain"/>
    <property type="match status" value="1"/>
</dbReference>
<evidence type="ECO:0000313" key="3">
    <source>
        <dbReference type="EMBL" id="PYF79907.1"/>
    </source>
</evidence>
<reference evidence="3 4" key="1">
    <citation type="submission" date="2018-06" db="EMBL/GenBank/DDBJ databases">
        <title>Genomic Encyclopedia of Type Strains, Phase III (KMG-III): the genomes of soil and plant-associated and newly described type strains.</title>
        <authorList>
            <person name="Whitman W."/>
        </authorList>
    </citation>
    <scope>NUCLEOTIDE SEQUENCE [LARGE SCALE GENOMIC DNA]</scope>
    <source>
        <strain evidence="3 4">CECT 7730</strain>
    </source>
</reference>
<dbReference type="InterPro" id="IPR011856">
    <property type="entry name" value="tRNA_endonuc-like_dom_sf"/>
</dbReference>
<dbReference type="GO" id="GO:0004519">
    <property type="term" value="F:endonuclease activity"/>
    <property type="evidence" value="ECO:0007669"/>
    <property type="project" value="UniProtKB-KW"/>
</dbReference>
<dbReference type="CDD" id="cd22362">
    <property type="entry name" value="TnsA_endonuclease-like"/>
    <property type="match status" value="1"/>
</dbReference>
<keyword evidence="3" id="KW-0378">Hydrolase</keyword>
<keyword evidence="3" id="KW-0255">Endonuclease</keyword>
<protein>
    <submittedName>
        <fullName evidence="3">TnsA endonuclease-like protein</fullName>
    </submittedName>
</protein>
<evidence type="ECO:0000313" key="4">
    <source>
        <dbReference type="Proteomes" id="UP000247551"/>
    </source>
</evidence>
<keyword evidence="3" id="KW-0540">Nuclease</keyword>
<dbReference type="Pfam" id="PF08721">
    <property type="entry name" value="Tn7_Tnp_TnsA_C"/>
    <property type="match status" value="1"/>
</dbReference>
<dbReference type="AlphaFoldDB" id="A0A318UWQ9"/>
<dbReference type="InterPro" id="IPR036388">
    <property type="entry name" value="WH-like_DNA-bd_sf"/>
</dbReference>
<accession>A0A318UWQ9</accession>
<gene>
    <name evidence="3" type="ORF">DFP75_10772</name>
</gene>
<dbReference type="Gene3D" id="3.40.1350.10">
    <property type="match status" value="1"/>
</dbReference>